<feature type="non-terminal residue" evidence="2">
    <location>
        <position position="1"/>
    </location>
</feature>
<evidence type="ECO:0000256" key="1">
    <source>
        <dbReference type="SAM" id="Phobius"/>
    </source>
</evidence>
<gene>
    <name evidence="2" type="ORF">DDT56_23940</name>
</gene>
<proteinExistence type="predicted"/>
<feature type="transmembrane region" description="Helical" evidence="1">
    <location>
        <begin position="44"/>
        <end position="66"/>
    </location>
</feature>
<evidence type="ECO:0000313" key="3">
    <source>
        <dbReference type="Proteomes" id="UP000296159"/>
    </source>
</evidence>
<keyword evidence="3" id="KW-1185">Reference proteome</keyword>
<name>A0A2U1TJ45_9GAMM</name>
<dbReference type="Proteomes" id="UP000296159">
    <property type="component" value="Unassembled WGS sequence"/>
</dbReference>
<keyword evidence="1" id="KW-1133">Transmembrane helix</keyword>
<comment type="caution">
    <text evidence="2">The sequence shown here is derived from an EMBL/GenBank/DDBJ whole genome shotgun (WGS) entry which is preliminary data.</text>
</comment>
<dbReference type="EMBL" id="QDKH01000053">
    <property type="protein sequence ID" value="PWC09437.1"/>
    <property type="molecule type" value="Genomic_DNA"/>
</dbReference>
<dbReference type="AlphaFoldDB" id="A0A2U1TJ45"/>
<dbReference type="RefSeq" id="WP_210417078.1">
    <property type="nucleotide sequence ID" value="NZ_KZ819115.1"/>
</dbReference>
<reference evidence="2 3" key="1">
    <citation type="submission" date="2018-04" db="EMBL/GenBank/DDBJ databases">
        <title>Brenneria corticis sp.nov.</title>
        <authorList>
            <person name="Li Y."/>
        </authorList>
    </citation>
    <scope>NUCLEOTIDE SEQUENCE [LARGE SCALE GENOMIC DNA]</scope>
    <source>
        <strain evidence="2 3">CFCC 11842</strain>
    </source>
</reference>
<evidence type="ECO:0000313" key="2">
    <source>
        <dbReference type="EMBL" id="PWC09437.1"/>
    </source>
</evidence>
<accession>A0A2U1TJ45</accession>
<keyword evidence="1" id="KW-0472">Membrane</keyword>
<protein>
    <submittedName>
        <fullName evidence="2">Uncharacterized protein</fullName>
    </submittedName>
</protein>
<sequence length="111" mass="12871">KETSLKAVSTVAGQDQHSFNHEPQRIDEIDIMEFDDDFLAQLTWFWHLAVGEIIHLIFLTTIKWFLSLISQYIRWKISDFNISVTLMYCARSESFAKTVGNSLFRCTVAGH</sequence>
<organism evidence="2 3">
    <name type="scientific">Brenneria corticis</name>
    <dbReference type="NCBI Taxonomy" id="2173106"/>
    <lineage>
        <taxon>Bacteria</taxon>
        <taxon>Pseudomonadati</taxon>
        <taxon>Pseudomonadota</taxon>
        <taxon>Gammaproteobacteria</taxon>
        <taxon>Enterobacterales</taxon>
        <taxon>Pectobacteriaceae</taxon>
        <taxon>Brenneria</taxon>
    </lineage>
</organism>
<keyword evidence="1" id="KW-0812">Transmembrane</keyword>